<name>A0ACC3BYX7_PYRYE</name>
<accession>A0ACC3BYX7</accession>
<gene>
    <name evidence="1" type="ORF">I4F81_005655</name>
</gene>
<reference evidence="1" key="1">
    <citation type="submission" date="2019-11" db="EMBL/GenBank/DDBJ databases">
        <title>Nori genome reveals adaptations in red seaweeds to the harsh intertidal environment.</title>
        <authorList>
            <person name="Wang D."/>
            <person name="Mao Y."/>
        </authorList>
    </citation>
    <scope>NUCLEOTIDE SEQUENCE</scope>
    <source>
        <tissue evidence="1">Gametophyte</tissue>
    </source>
</reference>
<protein>
    <submittedName>
        <fullName evidence="1">Uncharacterized protein</fullName>
    </submittedName>
</protein>
<dbReference type="Proteomes" id="UP000798662">
    <property type="component" value="Chromosome 2"/>
</dbReference>
<keyword evidence="2" id="KW-1185">Reference proteome</keyword>
<dbReference type="EMBL" id="CM020619">
    <property type="protein sequence ID" value="KAK1863092.1"/>
    <property type="molecule type" value="Genomic_DNA"/>
</dbReference>
<sequence length="505" mass="52365">MGRGAPPPPTASARARKAAELALQTELLHGTLFGDLSRYPPHLLDALYAACDHAAPAVLRALPPTARLYVVRLAHVPVHGGDDGGGLTPDTLRGWARPGLRAGEWHERAVAALKGLRVILQTVGKGGDVRLRLNPVVGRGLRAAMAGLTPAPFGVDPAAEAGGEWGGMKASIAAGGTYEDGGGGGGPLMPVEVLSDHARRRWEGILHFLVALSGSNPAAPSEAVVASLIRSRVLEESGEGATISSAGFQFLLKSGPAQLWVLLRDRDFLPTLAELGVVLLPGFAGSPAPRRGGEDLFYPTPVGVSLVGSAAASTTGGDAGEEVPGAGGSDVAATPRPAAEALLSTTSTGALAIVVENNYRVYAYTTSPFQMALLGLFVHIRYRMPNVAVGTLTRSRVTDALANGITAAQIIRFLNAHAHPRMKGGRVPPNVADQVALWAAEKGRVRTSPAVLLSGFAGVGGWAAVAAFAADLGAKLWEDREGLRLAIEADAYDEVRAFVRDQGIE</sequence>
<comment type="caution">
    <text evidence="1">The sequence shown here is derived from an EMBL/GenBank/DDBJ whole genome shotgun (WGS) entry which is preliminary data.</text>
</comment>
<organism evidence="1 2">
    <name type="scientific">Pyropia yezoensis</name>
    <name type="common">Susabi-nori</name>
    <name type="synonym">Porphyra yezoensis</name>
    <dbReference type="NCBI Taxonomy" id="2788"/>
    <lineage>
        <taxon>Eukaryota</taxon>
        <taxon>Rhodophyta</taxon>
        <taxon>Bangiophyceae</taxon>
        <taxon>Bangiales</taxon>
        <taxon>Bangiaceae</taxon>
        <taxon>Pyropia</taxon>
    </lineage>
</organism>
<evidence type="ECO:0000313" key="2">
    <source>
        <dbReference type="Proteomes" id="UP000798662"/>
    </source>
</evidence>
<evidence type="ECO:0000313" key="1">
    <source>
        <dbReference type="EMBL" id="KAK1863092.1"/>
    </source>
</evidence>
<proteinExistence type="predicted"/>